<feature type="transmembrane region" description="Helical" evidence="6">
    <location>
        <begin position="167"/>
        <end position="187"/>
    </location>
</feature>
<keyword evidence="9" id="KW-1185">Reference proteome</keyword>
<accession>A0ABP9DH51</accession>
<dbReference type="PROSITE" id="PS51012">
    <property type="entry name" value="ABC_TM2"/>
    <property type="match status" value="1"/>
</dbReference>
<keyword evidence="2 6" id="KW-0812">Transmembrane</keyword>
<reference evidence="9" key="1">
    <citation type="journal article" date="2019" name="Int. J. Syst. Evol. Microbiol.">
        <title>The Global Catalogue of Microorganisms (GCM) 10K type strain sequencing project: providing services to taxonomists for standard genome sequencing and annotation.</title>
        <authorList>
            <consortium name="The Broad Institute Genomics Platform"/>
            <consortium name="The Broad Institute Genome Sequencing Center for Infectious Disease"/>
            <person name="Wu L."/>
            <person name="Ma J."/>
        </authorList>
    </citation>
    <scope>NUCLEOTIDE SEQUENCE [LARGE SCALE GENOMIC DNA]</scope>
    <source>
        <strain evidence="9">JCM 13006</strain>
    </source>
</reference>
<dbReference type="RefSeq" id="WP_345696450.1">
    <property type="nucleotide sequence ID" value="NZ_BAABIS010000001.1"/>
</dbReference>
<evidence type="ECO:0000256" key="2">
    <source>
        <dbReference type="ARBA" id="ARBA00022692"/>
    </source>
</evidence>
<sequence>MTWTSYAKGQFGLSWKVFWRNRRSTFIGFLLPVLLNLVIAAPLRGRQIGGVNAAGYVAVGLLGLALVTSFINLLNGVVARREDLVLKRLRGTEVPPTAIFAGQLGAGGVVVLLQALVLGGVAVGWFGAPLPADPALLLLTLVGGYLLFAVLAIALSGVTPSSEVAPLVATPVLVLCMFGAGVFSPVASLPEWLRGPAHALPLAPVVESLRTAWFGRDFGAESWEGGPLPHLDLLHGWTSAGPSLLMIAAWLAAVVVLARRLLRWEPRRG</sequence>
<name>A0ABP9DH51_9ACTN</name>
<comment type="subcellular location">
    <subcellularLocation>
        <location evidence="6">Cell membrane</location>
        <topology evidence="6">Multi-pass membrane protein</topology>
    </subcellularLocation>
    <subcellularLocation>
        <location evidence="1">Membrane</location>
        <topology evidence="1">Multi-pass membrane protein</topology>
    </subcellularLocation>
</comment>
<dbReference type="PIRSF" id="PIRSF006648">
    <property type="entry name" value="DrrB"/>
    <property type="match status" value="1"/>
</dbReference>
<gene>
    <name evidence="8" type="ORF">GCM10023235_20290</name>
</gene>
<feature type="domain" description="ABC transmembrane type-2" evidence="7">
    <location>
        <begin position="23"/>
        <end position="265"/>
    </location>
</feature>
<dbReference type="Proteomes" id="UP001501752">
    <property type="component" value="Unassembled WGS sequence"/>
</dbReference>
<keyword evidence="3 6" id="KW-1133">Transmembrane helix</keyword>
<dbReference type="InterPro" id="IPR051784">
    <property type="entry name" value="Nod_factor_ABC_transporter"/>
</dbReference>
<dbReference type="PANTHER" id="PTHR43229">
    <property type="entry name" value="NODULATION PROTEIN J"/>
    <property type="match status" value="1"/>
</dbReference>
<evidence type="ECO:0000256" key="6">
    <source>
        <dbReference type="RuleBase" id="RU361157"/>
    </source>
</evidence>
<evidence type="ECO:0000313" key="8">
    <source>
        <dbReference type="EMBL" id="GAA4843972.1"/>
    </source>
</evidence>
<organism evidence="8 9">
    <name type="scientific">Kitasatospora terrestris</name>
    <dbReference type="NCBI Taxonomy" id="258051"/>
    <lineage>
        <taxon>Bacteria</taxon>
        <taxon>Bacillati</taxon>
        <taxon>Actinomycetota</taxon>
        <taxon>Actinomycetes</taxon>
        <taxon>Kitasatosporales</taxon>
        <taxon>Streptomycetaceae</taxon>
        <taxon>Kitasatospora</taxon>
    </lineage>
</organism>
<dbReference type="EMBL" id="BAABIS010000001">
    <property type="protein sequence ID" value="GAA4843972.1"/>
    <property type="molecule type" value="Genomic_DNA"/>
</dbReference>
<protein>
    <recommendedName>
        <fullName evidence="6">Transport permease protein</fullName>
    </recommendedName>
</protein>
<keyword evidence="6" id="KW-1003">Cell membrane</keyword>
<comment type="caution">
    <text evidence="8">The sequence shown here is derived from an EMBL/GenBank/DDBJ whole genome shotgun (WGS) entry which is preliminary data.</text>
</comment>
<feature type="transmembrane region" description="Helical" evidence="6">
    <location>
        <begin position="99"/>
        <end position="128"/>
    </location>
</feature>
<dbReference type="PANTHER" id="PTHR43229:SF2">
    <property type="entry name" value="NODULATION PROTEIN J"/>
    <property type="match status" value="1"/>
</dbReference>
<feature type="transmembrane region" description="Helical" evidence="6">
    <location>
        <begin position="134"/>
        <end position="155"/>
    </location>
</feature>
<evidence type="ECO:0000259" key="7">
    <source>
        <dbReference type="PROSITE" id="PS51012"/>
    </source>
</evidence>
<evidence type="ECO:0000256" key="1">
    <source>
        <dbReference type="ARBA" id="ARBA00004141"/>
    </source>
</evidence>
<dbReference type="InterPro" id="IPR047817">
    <property type="entry name" value="ABC2_TM_bact-type"/>
</dbReference>
<comment type="similarity">
    <text evidence="6">Belongs to the ABC-2 integral membrane protein family.</text>
</comment>
<feature type="transmembrane region" description="Helical" evidence="6">
    <location>
        <begin position="237"/>
        <end position="258"/>
    </location>
</feature>
<keyword evidence="6" id="KW-0813">Transport</keyword>
<evidence type="ECO:0000313" key="9">
    <source>
        <dbReference type="Proteomes" id="UP001501752"/>
    </source>
</evidence>
<evidence type="ECO:0000256" key="4">
    <source>
        <dbReference type="ARBA" id="ARBA00023136"/>
    </source>
</evidence>
<keyword evidence="5" id="KW-0046">Antibiotic resistance</keyword>
<proteinExistence type="inferred from homology"/>
<feature type="transmembrane region" description="Helical" evidence="6">
    <location>
        <begin position="56"/>
        <end position="78"/>
    </location>
</feature>
<comment type="caution">
    <text evidence="6">Lacks conserved residue(s) required for the propagation of feature annotation.</text>
</comment>
<evidence type="ECO:0000256" key="5">
    <source>
        <dbReference type="ARBA" id="ARBA00023251"/>
    </source>
</evidence>
<keyword evidence="4 6" id="KW-0472">Membrane</keyword>
<dbReference type="Pfam" id="PF01061">
    <property type="entry name" value="ABC2_membrane"/>
    <property type="match status" value="1"/>
</dbReference>
<dbReference type="InterPro" id="IPR000412">
    <property type="entry name" value="ABC_2_transport"/>
</dbReference>
<evidence type="ECO:0000256" key="3">
    <source>
        <dbReference type="ARBA" id="ARBA00022989"/>
    </source>
</evidence>
<dbReference type="InterPro" id="IPR013525">
    <property type="entry name" value="ABC2_TM"/>
</dbReference>